<evidence type="ECO:0000313" key="4">
    <source>
        <dbReference type="Proteomes" id="UP001165296"/>
    </source>
</evidence>
<dbReference type="Proteomes" id="UP001165296">
    <property type="component" value="Unassembled WGS sequence"/>
</dbReference>
<dbReference type="RefSeq" id="WP_226174457.1">
    <property type="nucleotide sequence ID" value="NZ_JAJADR010000002.1"/>
</dbReference>
<dbReference type="InterPro" id="IPR045497">
    <property type="entry name" value="DUF6438"/>
</dbReference>
<evidence type="ECO:0000313" key="3">
    <source>
        <dbReference type="EMBL" id="MCB2407971.1"/>
    </source>
</evidence>
<feature type="domain" description="DUF6438" evidence="2">
    <location>
        <begin position="228"/>
        <end position="303"/>
    </location>
</feature>
<accession>A0ABS8ARK6</accession>
<gene>
    <name evidence="3" type="ORF">LGH74_08280</name>
</gene>
<protein>
    <recommendedName>
        <fullName evidence="2">DUF6438 domain-containing protein</fullName>
    </recommendedName>
</protein>
<dbReference type="Pfam" id="PF20033">
    <property type="entry name" value="DUF6438"/>
    <property type="match status" value="1"/>
</dbReference>
<comment type="caution">
    <text evidence="3">The sequence shown here is derived from an EMBL/GenBank/DDBJ whole genome shotgun (WGS) entry which is preliminary data.</text>
</comment>
<proteinExistence type="predicted"/>
<reference evidence="3" key="1">
    <citation type="submission" date="2021-10" db="EMBL/GenBank/DDBJ databases">
        <authorList>
            <person name="Dean J.D."/>
            <person name="Kim M.K."/>
            <person name="Newey C.N."/>
            <person name="Stoker T.S."/>
            <person name="Thompson D.W."/>
            <person name="Grose J.H."/>
        </authorList>
    </citation>
    <scope>NUCLEOTIDE SEQUENCE</scope>
    <source>
        <strain evidence="3">BT178</strain>
    </source>
</reference>
<evidence type="ECO:0000256" key="1">
    <source>
        <dbReference type="SAM" id="SignalP"/>
    </source>
</evidence>
<evidence type="ECO:0000259" key="2">
    <source>
        <dbReference type="Pfam" id="PF20033"/>
    </source>
</evidence>
<keyword evidence="1" id="KW-0732">Signal</keyword>
<sequence length="313" mass="35999">MNKTISVRLVIVAGCFLMSRAHGQAMPSKIDVAATDAEVQALVNSVNEYYKTFTVSSALVFEDKRVSKQYRKAGVKAWAKADFDGNGYTDLIVIGLHHKRSKVLCVLDSGNNQFYVEPFSRQFRRVAAVPEISLVGSMPLLSYYDFGKPDYNDKRLKGRQNFVLTHRFGGFIEYNAKPQIYNIENIEYESYSVYHTSRRIILSVDSLRNATHSFEEYNILDKANKVFEKRQTTINIQDYQQLVGLLNYLNFPVIKESYEMSINHVPHGYLTITYDGGKVKRISDEGQQGTFGLQQVYVLLHKLRRTQSWQLMR</sequence>
<feature type="chain" id="PRO_5046938353" description="DUF6438 domain-containing protein" evidence="1">
    <location>
        <begin position="24"/>
        <end position="313"/>
    </location>
</feature>
<organism evidence="3 4">
    <name type="scientific">Hymenobacter lucidus</name>
    <dbReference type="NCBI Taxonomy" id="2880930"/>
    <lineage>
        <taxon>Bacteria</taxon>
        <taxon>Pseudomonadati</taxon>
        <taxon>Bacteroidota</taxon>
        <taxon>Cytophagia</taxon>
        <taxon>Cytophagales</taxon>
        <taxon>Hymenobacteraceae</taxon>
        <taxon>Hymenobacter</taxon>
    </lineage>
</organism>
<name>A0ABS8ARK6_9BACT</name>
<dbReference type="EMBL" id="JAJADR010000002">
    <property type="protein sequence ID" value="MCB2407971.1"/>
    <property type="molecule type" value="Genomic_DNA"/>
</dbReference>
<keyword evidence="4" id="KW-1185">Reference proteome</keyword>
<feature type="signal peptide" evidence="1">
    <location>
        <begin position="1"/>
        <end position="23"/>
    </location>
</feature>